<accession>A0A4Z2IB01</accession>
<comment type="caution">
    <text evidence="2">The sequence shown here is derived from an EMBL/GenBank/DDBJ whole genome shotgun (WGS) entry which is preliminary data.</text>
</comment>
<evidence type="ECO:0000313" key="3">
    <source>
        <dbReference type="Proteomes" id="UP000314294"/>
    </source>
</evidence>
<name>A0A4Z2IB01_9TELE</name>
<dbReference type="AlphaFoldDB" id="A0A4Z2IB01"/>
<sequence length="106" mass="11835">MPWKRNHQAASDVSANPRRLPTLHSWPAWNVQMISSTRPPAQKAPVGIFKFIVLEPERLGVNTENSWQRKHYEGDTKVTLTSGRILSAQEEPSGLAGGVSLYSNVR</sequence>
<evidence type="ECO:0000256" key="1">
    <source>
        <dbReference type="SAM" id="MobiDB-lite"/>
    </source>
</evidence>
<gene>
    <name evidence="2" type="ORF">EYF80_015119</name>
</gene>
<feature type="region of interest" description="Disordered" evidence="1">
    <location>
        <begin position="1"/>
        <end position="20"/>
    </location>
</feature>
<evidence type="ECO:0000313" key="2">
    <source>
        <dbReference type="EMBL" id="TNN74572.1"/>
    </source>
</evidence>
<dbReference type="Proteomes" id="UP000314294">
    <property type="component" value="Unassembled WGS sequence"/>
</dbReference>
<reference evidence="2 3" key="1">
    <citation type="submission" date="2019-03" db="EMBL/GenBank/DDBJ databases">
        <title>First draft genome of Liparis tanakae, snailfish: a comprehensive survey of snailfish specific genes.</title>
        <authorList>
            <person name="Kim W."/>
            <person name="Song I."/>
            <person name="Jeong J.-H."/>
            <person name="Kim D."/>
            <person name="Kim S."/>
            <person name="Ryu S."/>
            <person name="Song J.Y."/>
            <person name="Lee S.K."/>
        </authorList>
    </citation>
    <scope>NUCLEOTIDE SEQUENCE [LARGE SCALE GENOMIC DNA]</scope>
    <source>
        <tissue evidence="2">Muscle</tissue>
    </source>
</reference>
<proteinExistence type="predicted"/>
<protein>
    <submittedName>
        <fullName evidence="2">Uncharacterized protein</fullName>
    </submittedName>
</protein>
<organism evidence="2 3">
    <name type="scientific">Liparis tanakae</name>
    <name type="common">Tanaka's snailfish</name>
    <dbReference type="NCBI Taxonomy" id="230148"/>
    <lineage>
        <taxon>Eukaryota</taxon>
        <taxon>Metazoa</taxon>
        <taxon>Chordata</taxon>
        <taxon>Craniata</taxon>
        <taxon>Vertebrata</taxon>
        <taxon>Euteleostomi</taxon>
        <taxon>Actinopterygii</taxon>
        <taxon>Neopterygii</taxon>
        <taxon>Teleostei</taxon>
        <taxon>Neoteleostei</taxon>
        <taxon>Acanthomorphata</taxon>
        <taxon>Eupercaria</taxon>
        <taxon>Perciformes</taxon>
        <taxon>Cottioidei</taxon>
        <taxon>Cottales</taxon>
        <taxon>Liparidae</taxon>
        <taxon>Liparis</taxon>
    </lineage>
</organism>
<keyword evidence="3" id="KW-1185">Reference proteome</keyword>
<dbReference type="EMBL" id="SRLO01000112">
    <property type="protein sequence ID" value="TNN74572.1"/>
    <property type="molecule type" value="Genomic_DNA"/>
</dbReference>